<dbReference type="AlphaFoldDB" id="Q75DA0"/>
<comment type="similarity">
    <text evidence="2">Belongs to the purine-cytosine permease (2.A.39) family.</text>
</comment>
<dbReference type="Gene3D" id="1.10.4160.10">
    <property type="entry name" value="Hydantoin permease"/>
    <property type="match status" value="1"/>
</dbReference>
<gene>
    <name evidence="8" type="ORF">AGOS_ABR124C</name>
</gene>
<keyword evidence="4 7" id="KW-1133">Transmembrane helix</keyword>
<feature type="compositionally biased region" description="Basic and acidic residues" evidence="6">
    <location>
        <begin position="10"/>
        <end position="20"/>
    </location>
</feature>
<dbReference type="CDD" id="cd11482">
    <property type="entry name" value="SLC-NCS1sbd_NRT1-like"/>
    <property type="match status" value="1"/>
</dbReference>
<keyword evidence="9" id="KW-1185">Reference proteome</keyword>
<evidence type="ECO:0000256" key="7">
    <source>
        <dbReference type="SAM" id="Phobius"/>
    </source>
</evidence>
<dbReference type="PANTHER" id="PTHR30618:SF2">
    <property type="entry name" value="ALLANTOIN PERMEASE-RELATED"/>
    <property type="match status" value="1"/>
</dbReference>
<reference evidence="8 9" key="1">
    <citation type="journal article" date="2004" name="Science">
        <title>The Ashbya gossypii genome as a tool for mapping the ancient Saccharomyces cerevisiae genome.</title>
        <authorList>
            <person name="Dietrich F.S."/>
            <person name="Voegeli S."/>
            <person name="Brachat S."/>
            <person name="Lerch A."/>
            <person name="Gates K."/>
            <person name="Steiner S."/>
            <person name="Mohr C."/>
            <person name="Pohlmann R."/>
            <person name="Luedi P."/>
            <person name="Choi S."/>
            <person name="Wing R.A."/>
            <person name="Flavier A."/>
            <person name="Gaffney T.D."/>
            <person name="Philippsen P."/>
        </authorList>
    </citation>
    <scope>NUCLEOTIDE SEQUENCE [LARGE SCALE GENOMIC DNA]</scope>
    <source>
        <strain evidence="9">ATCC 10895 / CBS 109.51 / FGSC 9923 / NRRL Y-1056</strain>
    </source>
</reference>
<name>Q75DA0_EREGS</name>
<dbReference type="GO" id="GO:0015851">
    <property type="term" value="P:nucleobase transport"/>
    <property type="evidence" value="ECO:0000318"/>
    <property type="project" value="GO_Central"/>
</dbReference>
<dbReference type="PANTHER" id="PTHR30618">
    <property type="entry name" value="NCS1 FAMILY PURINE/PYRIMIDINE TRANSPORTER"/>
    <property type="match status" value="1"/>
</dbReference>
<feature type="transmembrane region" description="Helical" evidence="7">
    <location>
        <begin position="314"/>
        <end position="341"/>
    </location>
</feature>
<dbReference type="GeneID" id="4619002"/>
<protein>
    <submittedName>
        <fullName evidence="8">ABR124Cp</fullName>
    </submittedName>
</protein>
<reference evidence="9" key="2">
    <citation type="journal article" date="2013" name="G3 (Bethesda)">
        <title>Genomes of Ashbya fungi isolated from insects reveal four mating-type loci, numerous translocations, lack of transposons, and distinct gene duplications.</title>
        <authorList>
            <person name="Dietrich F.S."/>
            <person name="Voegeli S."/>
            <person name="Kuo S."/>
            <person name="Philippsen P."/>
        </authorList>
    </citation>
    <scope>GENOME REANNOTATION</scope>
    <source>
        <strain evidence="9">ATCC 10895 / CBS 109.51 / FGSC 9923 / NRRL Y-1056</strain>
    </source>
</reference>
<dbReference type="OrthoDB" id="2018619at2759"/>
<comment type="subcellular location">
    <subcellularLocation>
        <location evidence="1">Membrane</location>
        <topology evidence="1">Multi-pass membrane protein</topology>
    </subcellularLocation>
</comment>
<feature type="transmembrane region" description="Helical" evidence="7">
    <location>
        <begin position="203"/>
        <end position="222"/>
    </location>
</feature>
<feature type="transmembrane region" description="Helical" evidence="7">
    <location>
        <begin position="483"/>
        <end position="502"/>
    </location>
</feature>
<dbReference type="InterPro" id="IPR012681">
    <property type="entry name" value="NCS1"/>
</dbReference>
<accession>Q75DA0</accession>
<evidence type="ECO:0000256" key="5">
    <source>
        <dbReference type="ARBA" id="ARBA00023136"/>
    </source>
</evidence>
<dbReference type="eggNOG" id="KOG2466">
    <property type="taxonomic scope" value="Eukaryota"/>
</dbReference>
<evidence type="ECO:0000256" key="3">
    <source>
        <dbReference type="ARBA" id="ARBA00022692"/>
    </source>
</evidence>
<evidence type="ECO:0000256" key="4">
    <source>
        <dbReference type="ARBA" id="ARBA00022989"/>
    </source>
</evidence>
<dbReference type="KEGG" id="ago:AGOS_ABR124C"/>
<evidence type="ECO:0000313" key="8">
    <source>
        <dbReference type="EMBL" id="AAS50895.1"/>
    </source>
</evidence>
<dbReference type="NCBIfam" id="TIGR00800">
    <property type="entry name" value="ncs1"/>
    <property type="match status" value="1"/>
</dbReference>
<dbReference type="FunCoup" id="Q75DA0">
    <property type="interactions" value="621"/>
</dbReference>
<keyword evidence="3 7" id="KW-0812">Transmembrane</keyword>
<feature type="transmembrane region" description="Helical" evidence="7">
    <location>
        <begin position="402"/>
        <end position="420"/>
    </location>
</feature>
<dbReference type="InterPro" id="IPR045225">
    <property type="entry name" value="Uracil/uridine/allantoin_perm"/>
</dbReference>
<dbReference type="FunFam" id="1.10.4160.10:FF:000001">
    <property type="entry name" value="Uracil permease, putative"/>
    <property type="match status" value="1"/>
</dbReference>
<dbReference type="OMA" id="CGTDMSA"/>
<evidence type="ECO:0000256" key="2">
    <source>
        <dbReference type="ARBA" id="ARBA00008974"/>
    </source>
</evidence>
<keyword evidence="5 7" id="KW-0472">Membrane</keyword>
<feature type="transmembrane region" description="Helical" evidence="7">
    <location>
        <begin position="432"/>
        <end position="451"/>
    </location>
</feature>
<sequence length="595" mass="66887">MVGTNHKRGSHDEGPMRSGEDGSTSVLEQTKPAGFYRQHILLSDAQHEGMSLTDTFLYNHDLKPVEQKRRLWSAFNFVCFWTADSINLNNFQVAATGLQLGLTWWQCWLSIWIGYFLAGTLVVLTSRIGSHYHISFPVVIRSSFGIFFSLWPVLNRVMLAVIWYSVQCFVSVGPVSVALKAIFGKDLEQRIPSHINNPNLTTYQLICFLIFWTFSFPFLLVSPHKIRHLFTVKAVIVPIASIAMLFWVLSKSDWQIELGSLTGSTPVRTSVGWAFVRSTMTCLANFATLIINLPDFARFAKTRRSALWSQLISIPLLFSVTSLVGLLTNAAGYKIFAVNYWSPMEVIERILETHYTAATRAGAFFIAVAFMLAQLGTNICANSLAAGTDMTALLPRFINIRRGSIICAILAWCICPWNLMSSSSRFTETLSAYAIFLSTIGGVMIADYYLVRRGSLKLTHLYSAKPSSYYMYGTKFGINFRALAAYAVGIAPCMPGFIASVADNVTIPKWLMRVYYLNYWVGFGLAFVVYTALSYVNPPKGIPMRKFLTERGWYEKWAEVEDFEEEWLGRAHTPSVLLDQVSSDTSLGSLRDKKV</sequence>
<feature type="transmembrane region" description="Helical" evidence="7">
    <location>
        <begin position="514"/>
        <end position="536"/>
    </location>
</feature>
<proteinExistence type="inferred from homology"/>
<organism evidence="8 9">
    <name type="scientific">Eremothecium gossypii (strain ATCC 10895 / CBS 109.51 / FGSC 9923 / NRRL Y-1056)</name>
    <name type="common">Yeast</name>
    <name type="synonym">Ashbya gossypii</name>
    <dbReference type="NCBI Taxonomy" id="284811"/>
    <lineage>
        <taxon>Eukaryota</taxon>
        <taxon>Fungi</taxon>
        <taxon>Dikarya</taxon>
        <taxon>Ascomycota</taxon>
        <taxon>Saccharomycotina</taxon>
        <taxon>Saccharomycetes</taxon>
        <taxon>Saccharomycetales</taxon>
        <taxon>Saccharomycetaceae</taxon>
        <taxon>Eremothecium</taxon>
    </lineage>
</organism>
<dbReference type="InterPro" id="IPR001248">
    <property type="entry name" value="Pur-cyt_permease"/>
</dbReference>
<feature type="transmembrane region" description="Helical" evidence="7">
    <location>
        <begin position="361"/>
        <end position="381"/>
    </location>
</feature>
<dbReference type="Proteomes" id="UP000000591">
    <property type="component" value="Chromosome II"/>
</dbReference>
<evidence type="ECO:0000313" key="9">
    <source>
        <dbReference type="Proteomes" id="UP000000591"/>
    </source>
</evidence>
<feature type="transmembrane region" description="Helical" evidence="7">
    <location>
        <begin position="107"/>
        <end position="128"/>
    </location>
</feature>
<evidence type="ECO:0000256" key="1">
    <source>
        <dbReference type="ARBA" id="ARBA00004141"/>
    </source>
</evidence>
<feature type="region of interest" description="Disordered" evidence="6">
    <location>
        <begin position="1"/>
        <end position="25"/>
    </location>
</feature>
<feature type="transmembrane region" description="Helical" evidence="7">
    <location>
        <begin position="229"/>
        <end position="250"/>
    </location>
</feature>
<dbReference type="EMBL" id="AE016815">
    <property type="protein sequence ID" value="AAS50895.1"/>
    <property type="molecule type" value="Genomic_DNA"/>
</dbReference>
<dbReference type="GO" id="GO:0015205">
    <property type="term" value="F:nucleobase transmembrane transporter activity"/>
    <property type="evidence" value="ECO:0000318"/>
    <property type="project" value="GO_Central"/>
</dbReference>
<feature type="transmembrane region" description="Helical" evidence="7">
    <location>
        <begin position="270"/>
        <end position="293"/>
    </location>
</feature>
<dbReference type="GO" id="GO:0005886">
    <property type="term" value="C:plasma membrane"/>
    <property type="evidence" value="ECO:0000318"/>
    <property type="project" value="GO_Central"/>
</dbReference>
<dbReference type="RefSeq" id="NP_983071.1">
    <property type="nucleotide sequence ID" value="NM_208424.1"/>
</dbReference>
<evidence type="ECO:0000256" key="6">
    <source>
        <dbReference type="SAM" id="MobiDB-lite"/>
    </source>
</evidence>
<dbReference type="InParanoid" id="Q75DA0"/>
<dbReference type="Pfam" id="PF02133">
    <property type="entry name" value="Transp_cyt_pur"/>
    <property type="match status" value="1"/>
</dbReference>
<dbReference type="HOGENOM" id="CLU_021555_2_2_1"/>